<dbReference type="InterPro" id="IPR009081">
    <property type="entry name" value="PP-bd_ACP"/>
</dbReference>
<dbReference type="Gene3D" id="3.30.300.30">
    <property type="match status" value="5"/>
</dbReference>
<dbReference type="CDD" id="cd19542">
    <property type="entry name" value="CT_NRPS-like"/>
    <property type="match status" value="4"/>
</dbReference>
<dbReference type="CDD" id="cd05918">
    <property type="entry name" value="A_NRPS_SidN3_like"/>
    <property type="match status" value="5"/>
</dbReference>
<dbReference type="InterPro" id="IPR023213">
    <property type="entry name" value="CAT-like_dom_sf"/>
</dbReference>
<dbReference type="Pfam" id="PF00501">
    <property type="entry name" value="AMP-binding"/>
    <property type="match status" value="5"/>
</dbReference>
<dbReference type="PANTHER" id="PTHR45527">
    <property type="entry name" value="NONRIBOSOMAL PEPTIDE SYNTHETASE"/>
    <property type="match status" value="1"/>
</dbReference>
<feature type="domain" description="Carrier" evidence="6">
    <location>
        <begin position="1866"/>
        <end position="1942"/>
    </location>
</feature>
<keyword evidence="8" id="KW-1185">Reference proteome</keyword>
<feature type="domain" description="Carrier" evidence="6">
    <location>
        <begin position="4489"/>
        <end position="4567"/>
    </location>
</feature>
<evidence type="ECO:0000256" key="2">
    <source>
        <dbReference type="ARBA" id="ARBA00022553"/>
    </source>
</evidence>
<evidence type="ECO:0000256" key="3">
    <source>
        <dbReference type="ARBA" id="ARBA00022598"/>
    </source>
</evidence>
<dbReference type="CDD" id="cd19534">
    <property type="entry name" value="E_NRPS"/>
    <property type="match status" value="1"/>
</dbReference>
<protein>
    <recommendedName>
        <fullName evidence="6">Carrier domain-containing protein</fullName>
    </recommendedName>
</protein>
<dbReference type="FunFam" id="3.30.559.30:FF:000005">
    <property type="entry name" value="Nonribosomal peptide synthase Pes1"/>
    <property type="match status" value="3"/>
</dbReference>
<dbReference type="InterPro" id="IPR001242">
    <property type="entry name" value="Condensation_dom"/>
</dbReference>
<dbReference type="FunFam" id="3.40.50.980:FF:000001">
    <property type="entry name" value="Non-ribosomal peptide synthetase"/>
    <property type="match status" value="1"/>
</dbReference>
<dbReference type="NCBIfam" id="NF003417">
    <property type="entry name" value="PRK04813.1"/>
    <property type="match status" value="5"/>
</dbReference>
<dbReference type="FunFam" id="1.10.1200.10:FF:000005">
    <property type="entry name" value="Nonribosomal peptide synthetase 1"/>
    <property type="match status" value="2"/>
</dbReference>
<dbReference type="Gene3D" id="3.40.50.980">
    <property type="match status" value="2"/>
</dbReference>
<dbReference type="InterPro" id="IPR036736">
    <property type="entry name" value="ACP-like_sf"/>
</dbReference>
<name>A0AAN6ID12_9EURO</name>
<dbReference type="Proteomes" id="UP001203852">
    <property type="component" value="Unassembled WGS sequence"/>
</dbReference>
<keyword evidence="3" id="KW-0436">Ligase</keyword>
<comment type="caution">
    <text evidence="7">The sequence shown here is derived from an EMBL/GenBank/DDBJ whole genome shotgun (WGS) entry which is preliminary data.</text>
</comment>
<dbReference type="SUPFAM" id="SSF52777">
    <property type="entry name" value="CoA-dependent acyltransferases"/>
    <property type="match status" value="13"/>
</dbReference>
<dbReference type="InterPro" id="IPR020806">
    <property type="entry name" value="PKS_PP-bd"/>
</dbReference>
<dbReference type="Gene3D" id="3.30.559.30">
    <property type="entry name" value="Nonribosomal peptide synthetase, condensation domain"/>
    <property type="match status" value="7"/>
</dbReference>
<evidence type="ECO:0000313" key="7">
    <source>
        <dbReference type="EMBL" id="KAI1613402.1"/>
    </source>
</evidence>
<dbReference type="InterPro" id="IPR000873">
    <property type="entry name" value="AMP-dep_synth/lig_dom"/>
</dbReference>
<dbReference type="NCBIfam" id="TIGR01733">
    <property type="entry name" value="AA-adenyl-dom"/>
    <property type="match status" value="5"/>
</dbReference>
<proteinExistence type="inferred from homology"/>
<evidence type="ECO:0000256" key="5">
    <source>
        <dbReference type="ARBA" id="ARBA00029454"/>
    </source>
</evidence>
<keyword evidence="2" id="KW-0597">Phosphoprotein</keyword>
<dbReference type="GO" id="GO:0044550">
    <property type="term" value="P:secondary metabolite biosynthetic process"/>
    <property type="evidence" value="ECO:0007669"/>
    <property type="project" value="TreeGrafter"/>
</dbReference>
<dbReference type="InterPro" id="IPR045851">
    <property type="entry name" value="AMP-bd_C_sf"/>
</dbReference>
<feature type="domain" description="Carrier" evidence="6">
    <location>
        <begin position="2961"/>
        <end position="3037"/>
    </location>
</feature>
<evidence type="ECO:0000256" key="4">
    <source>
        <dbReference type="ARBA" id="ARBA00022737"/>
    </source>
</evidence>
<dbReference type="InterPro" id="IPR010071">
    <property type="entry name" value="AA_adenyl_dom"/>
</dbReference>
<dbReference type="GO" id="GO:0043041">
    <property type="term" value="P:amino acid activation for nonribosomal peptide biosynthetic process"/>
    <property type="evidence" value="ECO:0007669"/>
    <property type="project" value="TreeGrafter"/>
</dbReference>
<reference evidence="7" key="1">
    <citation type="journal article" date="2022" name="bioRxiv">
        <title>Deciphering the potential niche of two novel black yeast fungi from a biological soil crust based on their genomes, phenotypes, and melanin regulation.</title>
        <authorList>
            <consortium name="DOE Joint Genome Institute"/>
            <person name="Carr E.C."/>
            <person name="Barton Q."/>
            <person name="Grambo S."/>
            <person name="Sullivan M."/>
            <person name="Renfro C.M."/>
            <person name="Kuo A."/>
            <person name="Pangilinan J."/>
            <person name="Lipzen A."/>
            <person name="Keymanesh K."/>
            <person name="Savage E."/>
            <person name="Barry K."/>
            <person name="Grigoriev I.V."/>
            <person name="Riekhof W.R."/>
            <person name="Harris S.S."/>
        </authorList>
    </citation>
    <scope>NUCLEOTIDE SEQUENCE</scope>
    <source>
        <strain evidence="7">JF 03-4F</strain>
    </source>
</reference>
<sequence length="6216" mass="684300">MGSQLTSNPTTAATDFWQRWQAHAEPCVFPTLVDTTRAAKGIASLSLPVEPRVLSRLRNVSAQHRTPVEVVFATAWALVLNTYTGNASVSFGLVSQRSEGCGARLCAASTDSSDTVLAISEAIERDMEQTDHFQAAKLADIPALRTTDGKPFCSTALSFDAAVGDPDSHFDLRMEVQLSQSNPTTNLVYSLSCVEQVLASDVVATFHQALGEVVQNPNARLSGLDLVHPKSLERLFSWNNEMPKSVDRCVGDLFGEQARMHPSNMAVHSSDKGFTYEELDRLSNALALELQSKGIGPEAVVLLCFPKSAWAVVAMIAVVRAGGTMLFFDAAHPKARLQEIQGQIQSKIMLTAPEYSEMWSWTESEVIIVDRNSVESLPRPDRPLRLDVTPSNMLYIIFTSGSTGNPKGCVIEHRQFLTGSLAQQHASGMLPTDRVLQLASFTFDVSILEVITSLITGACVCIPGDASRAKGPASCIQEFGVTWAFLTPSLVKLMTPEMVPGLRFLVLGGEPLGRVDVETWSPHLQLANGYGPTECSIAATGNPRLNPQSDPLNIGYPLGALCWIVDPEDHRRLMPPGAPGELLVHGPIVARGYFKDLEKTEAVFLDDFPWLPDRGSGKSRRMYKTGDLARYNHDGSINFISRKDTQVKLRGLRIELGEIEHHVAVHTHVRQAVVILPRQGPCKNQLTVVMSLKQTPEGEEAGQLELIEPRTDEPISNSIATLSQDASEHLPAYMVPSVWIPVKSIPLTISGKLNRVLVAKWAVDMDESTYNIITGAEVAPQPSSPTEEQILQLCSDVLDIPVGRVYLNRSFVNNGGDSILGMQLLARLRQGGINVSIRDMIQSKTLVELASRARSGTGSEIVAFPITYNVDQFTRQTLPHLGLNVGEVEAAYPLGPMQRGIMLSQDREAASYELRIVCEIVSSGNVDIDRLKQAWQALLQRHSSLRTIFVPSISEHSSHDQVVLKSAVPIVSVVNCQDLTEIHKAVRRHKIVASPNQPRVNLVIYKTPQKTYCMAAIDHALIDGVSVLLMFRDLSAAYSGLLDPQVEMRYSEYIGYLQQLNEIDSLEYWKEYLADVSSCHFPVLNDDAAIPNELHELSSEFHAGAELQDFARKHNFTPSSIIQTAWAIVLKCYTGQDDICFGYLSAGRDAPVLGIEDAVGAYINMLICRLRLPPNDNIIQLVESVQDSFLKAMPHQHCSLAQIQHSLQQRKPLFNTIMSLQSAVGEVIQVAEGKEHISFHIIEDVDPTEYDISVNVSISRRSMHMNIRYYTSNISDAMAKNVFETFQHVVTAILDHPNRTLAEMPVLSDNDRQQLELWNNQDWEDIDACVHHQIASQVSQRPETIAVEAWDGKLTYFQLDSFSTALAAHLSKLGVAPEVLVPLSFQKSVWTPVAQLAVLKAGGACVAFDPNHPQKRREELLRQCDARIALTAPAHRSLFEGLVDQVVVVAESLLEALSRTCTSIPSWKMASPKDPAFVVFTSGSTGKPKGIVLEHHSLVTSAHAHGPAMKYGPGARILQFASYTFDVSIGETFTCLMLGGTLCIPNDEERMDDLAGVINRMDVNIAYLTPSVASILHPEDVPGLEVLALGGEAVRAENIALWADKLYLVNIYGPAECSVWSTGLHPVPKGTSPANIGFGLGALMWITEVGNPDKLCAIGCTGELLIQGPIVARGYLKDKEKTDAAFISDPPWMSLNTKGADRRLYRTGDLARYNSDGSINFIGRRDFQIKLHGQRIEMGEIEHNILSHDDVANAVVTYPKAGPVKEKLVAIVALRELPSTACADEITIVDLSRSHTAAEQVSGAYSHLSERVPGYMMPSVWLVVETIPLSVNGKTDRSRVSRWIEDLDFIPEQEFQPSASPTEVSLPTTQAEDNIRAVLSVVLGLPLDKVSMEQSFVGLGGDSITAMQVSSRSRVNGMSITVKDILLSKTIRQLAMTATVAKQKDTLTVSSESAGAFAMLSETDLALLDRETRQMGLAGLEDISDGYPCSPMQQGILISQAQTSTNYKFYVVCEVKSAQSTTILTKDLLAAAWKRVVNRHSILRTFFLENASKGGLFNQYVLKKFSPRIDFVESYDALVTYPYTNPVDYEEKMPPHRLTVFEMPQKLIFNLELSHTLIDGASMAVIMKDLAAGYEQLLLPGPLYRDYISVLQERSPEESLNYWKSYLAGAEPSSFPALNSELVGSKTLEAVTVAISEATTRMLQEFSRGHGVTLANVLQIAWALVVRAFSSSTDVLFGFLASGRDVAVANIEEAVGPYINMLICRVDAGDHVSIADAVKRIQHEYLDCLPYQHTPLAEIQHSLGFTSTRMFNTILSLQRPMAEGVDPGGEISINYLQGSDPTEYDLSVNIIASDKATEISISYWNTFLTSEQADRVAATFSQILSQMLDQDRTTISALDLLSPGDRELHFQWNNNGVAPTKIEGLIHAQVAKHASERPEASAIAGWDGGMTYKELDETSSRLAHHLLQLGVRTGDKVPLCFDKSRFAVICMLAILKAGGAYASMDPTHPTQHLSNIVRETGAKLVLTGSAAYAERLEDIVDKVLIVDAGLFHQIPATVPVLVTASSRDDAAFICFTSGSTGKPKAICLTHSGFTSMVAYNKEMGIVPQSRVFQFAAYTFDTSNSEIFTTLTSGGCVCIPHESERLNDPAGAMNSLGVNWTFLTPSMASMLTPTDVPCLRTLALGGEQVREDIVNSWKDEVRVINSFGPAECTIWTSMADLGHGNSPATISRGNGGNGSLLWVVDILDTHRLAPIGSVGELLIEGPILARGYLDADKTAEAFITAPEWRGSGYRSIRMYKSGDLVRYQGDGTLVYVGRRDGQVKLNGQRIEMGEIERHLAAHDLVRYAVVLLPKTGICRRKLVTVVAPAEFSTKTVASQEPRTIRDKTTREQAAAQIAIVKDDLRGHLPGYMVPSVWLLLEAFPLTASKKIDRVRVSRWVGELTYETYISSLDVEEEQWTAQVATSQERLIQKVVSTVLNIPVAQVNINKSFLNMGGDSILAMQLVVQCRREGLKVTVKDVMRSKTISALALTAQSTGSDGFLHSEAYDVPFELSPIQSMYFSDITLGSSSAESNRFNQSFLLNVSRKTSEGMLSKAIDHVVKNHSMLRARFRQDDACQWSQVVPIHSVDSYRYRVHSSNTREEALSIAEQSQEGLDIENGPVFAAELINISTDSQILFLVAHHLVVDLVSWRVIIRQLEEVLTTETFLPSPSPFPFQSWVKLQAEHARTNLAPEDVLPYAVPAADYSFWGMATTANYRGETEEVKFDFSQSDTTLLLRGCHKAMRTDALDLFLSAAFESFSETFGRAPPAIFNEGHGRESWDAQIDSTETVGWFTTMFPLFVSSDSSAPMLATVRQVKDQRKQLPRNGWSYFNSRFSNERGKVAFAQHSPIEILFNYLGVFQAGKQSTSLLQPEPFNKGDTGPRVKRFALVEINVYILDGQAHFSMVYNRHMKHEDKIKAWADAYKSTIMKIAGSLKSSDLQLTLSDFPLLPTDYHSLRKFELEQLSQIATNAESIEDIYVCSPMQQGILLSQNRLQGAYRIQIIVEVLSTSKSRIDVEKLGEAWQFVVDRHQALRTVFIQKISQRPYDQLVLKKHAARVAFIEASAENAVSQLQSLQGFDYAAPKPAHCLTILKASSGRVFAKLEISHALVDGTSMGVLMSEWLQAFQGPLPTGQGPLYGDYIAYLDSQPREQSLQYWVNHLGKVRPCHFPVLTDDVMQPTRHLRNVEVLTPNAVRIRDFCQQNNITLASIFRLAWGVVLQAYTGDDNVCFGYLASGREVPVPGIENAVGAFINMLVCSLDFDRIGKRKAVDVLEDLQDEYLKSLPFQHTSLAVIQHELGLAGQTLFNTVLSFQRRAQGDFKEGDILLRYMDGVDPTEYDVSVSIADSEQGIHVHMSYFTSRLSDGQAFNVANTLSTALDSILDTPQSTVTSLNLFGAQDAEKVYGWNQHRPADINKCVHQTFQESSCNSPDASAIESWDGNFTYRSLDHHTSQLANELVVAGVHVNDLIPIVFEKSAWAIVAMLAIMKAGAGYVPLDPAHPDDRLQTIIAQTGSKLVLASEASSDRMRRLVAAVLTVASASGTWSSKATEAPQTSVSPADVAYTLFTSGSTGLPKGVVLPHLAVSSSILHHGREIGCSPATRMYQFAAYTFDACILEIFTTLAYGGCICVPSDSQRMSDIAGFITRLRVNTSFMTPSLVRILTPEQIPTMKTLILGGEALGKDNIEIWAGRLHLMNGYGPTETCVFAVMKTFKSPKDRNDILGKAVGAQAWIVQLDNHSQLAPVGAVGVLFLSGATLATGYLNDQAKTDSVFQEGKAFLPNAAGGTKQRIYNTGDLVRYNSDGTITYLGRRDTQVKLRGQRIELSEIEHHTKANFPGASQVAVEVVEPQGQKERACLAAFLCLPDKLSGVDMFSRWPDDTKDNVSHLRKTLAMLLPPYEMPSLYIPVNRMPTTTAGKLDRKALRAEVSRLSDEDLNPFSLSEEIKRPLTNESEKELARLWQAVLKISISQIGADDNFFRLGGDSVMAMKLVANSTSRLSLTVSDIFQHPVLCEMASVAERNVTPSSTPDLMPFDLLHPHVSMNDVRKVLAFKCQVLESQVEDCYPCTPLQEGLMVLSILNPGAYVAQKVFKLPASMDIAKFRSAWEMTVANNPILRTAIVQADSARALQVVLRDSFTWRSAETLEEYLAKDQDEEAAYGKPLSRYALTNDGHFVWTAHHCMYDGWSVPLVLEQVRSHYLEITAPHAPGFNRFIKYLSSTSDEASYNFWERYLSGDKASTFPEQPAATHRLRVDHAVHHSIVITRKAGSETPMATVLREAWGFCLSQYADSKDIVFGVTLSGRNCPVADIGKIIGPTITTVPVKVTLSEDLTVSASLKRAQDQATEMIPYEHFGLQNIAKISEVAANAVQFQNIFVVQPTVQFDVHHNELLGADDVSPPLKDFDTYPLIVECSLDDAQVNLEARFDKSIIPAERVERMLHHFEHVVRQFNDASESQKLAEISMFGERDMAQILSWNKTYPEVLETNVPSVFAEQVRARPDALAVDAWDGKLTYSELDRLSTRFALHLVDAGVGPEVLVPLCFEKSRWAVVSQMAVMKAGGGCVNMDPAHPLGRLELIIQDARAKILLVAPQLRAKFREVQGVKIVSIDEEFYKAMEHSIPKTHQLPHIDPMNTAYVLFTSGSTGRPKGIVIEHRSLCSSSKAHGTEWDIGPNTRLLQFAAYTFDVSCADIFTTLQRGGCICIPSEHDRMNDLAGAINRFQCNWAFLTPTVASLLPAKGIPSLRKLVLGGEASTRDTIAKWHNVLDLIVCYGPAECSVYCSGAPPAKATSDPADLGKAIGALYWIADPLDFNRLVPVGCVGELLLEGPTVARGYLGDEEKTASAFVANPVWARSEPQGAPRRFYRTGDLVQYNEDGTIHFVGRKDTQVKIRGQRVELGEIEHAIRVNLPSLAHVTVEAVRQTSQGGQQTVVAFLHTTTVSGPAKMLTLDDNLREDLIKLRRSLAESLPSYMVPSLFIPMAQVPLTMNGKVDRRGLRELAGSLSQEDKLKYALEDAAKEEPSTETEYMLRDLWAQILSVESSTIGIGDHFFRLGGDSILAMKLVGLAVEKGLSLSVKDFFQSPVLSAMAAEVDGRTQFTTNGITTYVPFSLMGHAHSDKLIEEMALQLQTPMSNIIDVYPATDFQKTAVSHALMMTRGFRNYLWLDGASDIPLDVHAAQKALVKFVAAHDILRTIFAIHQNDILQVVLQHLEVDVDVRETREDIADFTESLCKEDTALPTRLTDPLLKFFIVTKAGSTRHRIIMRISHAQYDGVCLPHIWKSLSEAFAGTTPATSSTPYSTYLQGLHSLDHEETSRYWKDLLRDSNMTNIVSHSKPSYSNVYNTFTKRIIPSSSLSSHGITFATILKASWSLVLASLSATSDVVFGHVVSGRNLDVADVEKVIGCCINIIPVRATLHTGTTNVELLQTLQDQHAASIPHEVLGSRTIIRECTTWPKYTRMSSIVQHQNIEEEGSVELNETQHKVDFFCPEADEADLAIKTTPLKDGTTEVLLICSDRTIKQDTRGLLIDSLCTAIDGICRKPSAAAVDILKMFTPKVPILPMSVLNPETNGASHANGGVNGFVSTVAPHIGSGEPISTKSQSKRQKLVAAWIAVLGLPRDSTMKITDDSDFFELGGDLVAAAVLAAKLEEEEIGIITIEDIIDRSTVSDMVNALGNK</sequence>
<dbReference type="PROSITE" id="PS00012">
    <property type="entry name" value="PHOSPHOPANTETHEINE"/>
    <property type="match status" value="1"/>
</dbReference>
<gene>
    <name evidence="7" type="ORF">EDD36DRAFT_488423</name>
</gene>
<dbReference type="Gene3D" id="3.40.50.12780">
    <property type="entry name" value="N-terminal domain of ligase-like"/>
    <property type="match status" value="4"/>
</dbReference>
<dbReference type="Gene3D" id="3.30.559.10">
    <property type="entry name" value="Chloramphenicol acetyltransferase-like domain"/>
    <property type="match status" value="6"/>
</dbReference>
<dbReference type="FunFam" id="3.40.50.12780:FF:000014">
    <property type="entry name" value="Nonribosomal peptide synthetase 1"/>
    <property type="match status" value="5"/>
</dbReference>
<dbReference type="EMBL" id="MU404354">
    <property type="protein sequence ID" value="KAI1613402.1"/>
    <property type="molecule type" value="Genomic_DNA"/>
</dbReference>
<dbReference type="PANTHER" id="PTHR45527:SF16">
    <property type="entry name" value="NONRIBOSOMAL PEPTIDE SYNTHASE ATNA-RELATED"/>
    <property type="match status" value="1"/>
</dbReference>
<keyword evidence="1" id="KW-0596">Phosphopantetheine</keyword>
<dbReference type="FunFam" id="3.30.559.30:FF:000002">
    <property type="entry name" value="Nonribosomal peptide synthase Pes1"/>
    <property type="match status" value="1"/>
</dbReference>
<dbReference type="FunFam" id="3.30.300.30:FF:000015">
    <property type="entry name" value="Nonribosomal peptide synthase SidD"/>
    <property type="match status" value="5"/>
</dbReference>
<dbReference type="PROSITE" id="PS50075">
    <property type="entry name" value="CARRIER"/>
    <property type="match status" value="6"/>
</dbReference>
<dbReference type="InterPro" id="IPR042099">
    <property type="entry name" value="ANL_N_sf"/>
</dbReference>
<dbReference type="GO" id="GO:0016874">
    <property type="term" value="F:ligase activity"/>
    <property type="evidence" value="ECO:0007669"/>
    <property type="project" value="UniProtKB-KW"/>
</dbReference>
<evidence type="ECO:0000256" key="1">
    <source>
        <dbReference type="ARBA" id="ARBA00022450"/>
    </source>
</evidence>
<dbReference type="SUPFAM" id="SSF56801">
    <property type="entry name" value="Acetyl-CoA synthetase-like"/>
    <property type="match status" value="5"/>
</dbReference>
<comment type="similarity">
    <text evidence="5">Belongs to the NRP synthetase family.</text>
</comment>
<dbReference type="SMART" id="SM01294">
    <property type="entry name" value="PKS_PP_betabranch"/>
    <property type="match status" value="1"/>
</dbReference>
<dbReference type="SUPFAM" id="SSF47336">
    <property type="entry name" value="ACP-like"/>
    <property type="match status" value="6"/>
</dbReference>
<dbReference type="PROSITE" id="PS00455">
    <property type="entry name" value="AMP_BINDING"/>
    <property type="match status" value="4"/>
</dbReference>
<evidence type="ECO:0000313" key="8">
    <source>
        <dbReference type="Proteomes" id="UP001203852"/>
    </source>
</evidence>
<feature type="domain" description="Carrier" evidence="6">
    <location>
        <begin position="5559"/>
        <end position="5635"/>
    </location>
</feature>
<dbReference type="Gene3D" id="1.10.1200.10">
    <property type="entry name" value="ACP-like"/>
    <property type="match status" value="6"/>
</dbReference>
<dbReference type="Gene3D" id="2.30.38.10">
    <property type="entry name" value="Luciferase, Domain 3"/>
    <property type="match status" value="1"/>
</dbReference>
<dbReference type="Pfam" id="PF00668">
    <property type="entry name" value="Condensation"/>
    <property type="match status" value="6"/>
</dbReference>
<dbReference type="FunFam" id="3.30.559.30:FF:000003">
    <property type="entry name" value="Nonribosomal peptide synthase SidD"/>
    <property type="match status" value="1"/>
</dbReference>
<dbReference type="GO" id="GO:0005737">
    <property type="term" value="C:cytoplasm"/>
    <property type="evidence" value="ECO:0007669"/>
    <property type="project" value="TreeGrafter"/>
</dbReference>
<organism evidence="7 8">
    <name type="scientific">Exophiala viscosa</name>
    <dbReference type="NCBI Taxonomy" id="2486360"/>
    <lineage>
        <taxon>Eukaryota</taxon>
        <taxon>Fungi</taxon>
        <taxon>Dikarya</taxon>
        <taxon>Ascomycota</taxon>
        <taxon>Pezizomycotina</taxon>
        <taxon>Eurotiomycetes</taxon>
        <taxon>Chaetothyriomycetidae</taxon>
        <taxon>Chaetothyriales</taxon>
        <taxon>Herpotrichiellaceae</taxon>
        <taxon>Exophiala</taxon>
    </lineage>
</organism>
<dbReference type="SMART" id="SM00823">
    <property type="entry name" value="PKS_PP"/>
    <property type="match status" value="5"/>
</dbReference>
<dbReference type="InterPro" id="IPR006162">
    <property type="entry name" value="Ppantetheine_attach_site"/>
</dbReference>
<dbReference type="FunFam" id="3.30.559.10:FF:000016">
    <property type="entry name" value="Nonribosomal peptide synthase Pes1"/>
    <property type="match status" value="1"/>
</dbReference>
<dbReference type="InterPro" id="IPR020845">
    <property type="entry name" value="AMP-binding_CS"/>
</dbReference>
<evidence type="ECO:0000259" key="6">
    <source>
        <dbReference type="PROSITE" id="PS50075"/>
    </source>
</evidence>
<dbReference type="CDD" id="cd19545">
    <property type="entry name" value="FUM14_C_NRPS-like"/>
    <property type="match status" value="1"/>
</dbReference>
<feature type="domain" description="Carrier" evidence="6">
    <location>
        <begin position="6137"/>
        <end position="6216"/>
    </location>
</feature>
<dbReference type="GO" id="GO:0031177">
    <property type="term" value="F:phosphopantetheine binding"/>
    <property type="evidence" value="ECO:0007669"/>
    <property type="project" value="InterPro"/>
</dbReference>
<accession>A0AAN6ID12</accession>
<keyword evidence="4" id="KW-0677">Repeat</keyword>
<dbReference type="Pfam" id="PF00550">
    <property type="entry name" value="PP-binding"/>
    <property type="match status" value="6"/>
</dbReference>
<feature type="domain" description="Carrier" evidence="6">
    <location>
        <begin position="781"/>
        <end position="857"/>
    </location>
</feature>